<dbReference type="Pfam" id="PF00096">
    <property type="entry name" value="zf-C2H2"/>
    <property type="match status" value="3"/>
</dbReference>
<dbReference type="InterPro" id="IPR036236">
    <property type="entry name" value="Znf_C2H2_sf"/>
</dbReference>
<dbReference type="EMBL" id="OU895880">
    <property type="protein sequence ID" value="CAH1734170.1"/>
    <property type="molecule type" value="Genomic_DNA"/>
</dbReference>
<evidence type="ECO:0000313" key="10">
    <source>
        <dbReference type="EMBL" id="CAH1734170.1"/>
    </source>
</evidence>
<evidence type="ECO:0000259" key="9">
    <source>
        <dbReference type="PROSITE" id="PS50157"/>
    </source>
</evidence>
<evidence type="ECO:0000256" key="1">
    <source>
        <dbReference type="ARBA" id="ARBA00004123"/>
    </source>
</evidence>
<dbReference type="GO" id="GO:0000122">
    <property type="term" value="P:negative regulation of transcription by RNA polymerase II"/>
    <property type="evidence" value="ECO:0007669"/>
    <property type="project" value="UniProtKB-ARBA"/>
</dbReference>
<evidence type="ECO:0000313" key="11">
    <source>
        <dbReference type="Proteomes" id="UP001153620"/>
    </source>
</evidence>
<dbReference type="PROSITE" id="PS50157">
    <property type="entry name" value="ZINC_FINGER_C2H2_2"/>
    <property type="match status" value="5"/>
</dbReference>
<comment type="subcellular location">
    <subcellularLocation>
        <location evidence="1">Nucleus</location>
    </subcellularLocation>
</comment>
<feature type="domain" description="C2H2-type" evidence="9">
    <location>
        <begin position="292"/>
        <end position="319"/>
    </location>
</feature>
<feature type="domain" description="C2H2-type" evidence="9">
    <location>
        <begin position="264"/>
        <end position="291"/>
    </location>
</feature>
<name>A0A9P0NL37_9DIPT</name>
<proteinExistence type="predicted"/>
<evidence type="ECO:0000256" key="4">
    <source>
        <dbReference type="ARBA" id="ARBA00022771"/>
    </source>
</evidence>
<organism evidence="10 11">
    <name type="scientific">Chironomus riparius</name>
    <dbReference type="NCBI Taxonomy" id="315576"/>
    <lineage>
        <taxon>Eukaryota</taxon>
        <taxon>Metazoa</taxon>
        <taxon>Ecdysozoa</taxon>
        <taxon>Arthropoda</taxon>
        <taxon>Hexapoda</taxon>
        <taxon>Insecta</taxon>
        <taxon>Pterygota</taxon>
        <taxon>Neoptera</taxon>
        <taxon>Endopterygota</taxon>
        <taxon>Diptera</taxon>
        <taxon>Nematocera</taxon>
        <taxon>Chironomoidea</taxon>
        <taxon>Chironomidae</taxon>
        <taxon>Chironominae</taxon>
        <taxon>Chironomus</taxon>
    </lineage>
</organism>
<dbReference type="PROSITE" id="PS00028">
    <property type="entry name" value="ZINC_FINGER_C2H2_1"/>
    <property type="match status" value="4"/>
</dbReference>
<dbReference type="GO" id="GO:0005634">
    <property type="term" value="C:nucleus"/>
    <property type="evidence" value="ECO:0007669"/>
    <property type="project" value="UniProtKB-SubCell"/>
</dbReference>
<dbReference type="Proteomes" id="UP001153620">
    <property type="component" value="Chromosome 4"/>
</dbReference>
<reference evidence="10" key="2">
    <citation type="submission" date="2022-10" db="EMBL/GenBank/DDBJ databases">
        <authorList>
            <consortium name="ENA_rothamsted_submissions"/>
            <consortium name="culmorum"/>
            <person name="King R."/>
        </authorList>
    </citation>
    <scope>NUCLEOTIDE SEQUENCE</scope>
</reference>
<dbReference type="PANTHER" id="PTHR16515">
    <property type="entry name" value="PR DOMAIN ZINC FINGER PROTEIN"/>
    <property type="match status" value="1"/>
</dbReference>
<evidence type="ECO:0000256" key="7">
    <source>
        <dbReference type="ARBA" id="ARBA00023242"/>
    </source>
</evidence>
<feature type="domain" description="C2H2-type" evidence="9">
    <location>
        <begin position="236"/>
        <end position="263"/>
    </location>
</feature>
<sequence>MTSPTLQGSALLKEMDELSRKRKVKDEPSPPATPNLDIFNCFNQSNPSPLTMFSPQFLANQTAAAVALMTWPIQLRAQLASAIRLPNHPLMNWSPPDLSKLNKVFKNQNSDSQIVSTTSDLPAQKKIAKRKQQPENIRKLEPLKINDKFVPTILSPTESNSEISTCSSNSKETTKQEKVFTCQICNRSFGYKHVLQNHERTHTGEKPFECSECHKRFTRDHHLKTHMRLHTGEKPYSCSHCDRQFVQVANLRRHLRVHTGERPYTCEVCEAKFSDSNQLKAHVLAHQTDKPFECEKCNVRFRKRNHLINHKCGVLNENPIDDDSDESLELPSATISLSQSEKTQQFKKFCNFPNFLGLPLQIPEQTEPEDLSMHTPRSNLSTDEFEELDDAATMFMKLKQRHLGEKSAIDNFMK</sequence>
<dbReference type="InterPro" id="IPR050331">
    <property type="entry name" value="Zinc_finger"/>
</dbReference>
<feature type="domain" description="C2H2-type" evidence="9">
    <location>
        <begin position="180"/>
        <end position="207"/>
    </location>
</feature>
<dbReference type="AlphaFoldDB" id="A0A9P0NL37"/>
<dbReference type="PANTHER" id="PTHR16515:SF66">
    <property type="entry name" value="C2H2-TYPE DOMAIN-CONTAINING PROTEIN"/>
    <property type="match status" value="1"/>
</dbReference>
<protein>
    <recommendedName>
        <fullName evidence="9">C2H2-type domain-containing protein</fullName>
    </recommendedName>
</protein>
<dbReference type="GO" id="GO:0003677">
    <property type="term" value="F:DNA binding"/>
    <property type="evidence" value="ECO:0007669"/>
    <property type="project" value="UniProtKB-KW"/>
</dbReference>
<accession>A0A9P0NL37</accession>
<dbReference type="SUPFAM" id="SSF57667">
    <property type="entry name" value="beta-beta-alpha zinc fingers"/>
    <property type="match status" value="3"/>
</dbReference>
<dbReference type="GO" id="GO:0008270">
    <property type="term" value="F:zinc ion binding"/>
    <property type="evidence" value="ECO:0007669"/>
    <property type="project" value="UniProtKB-KW"/>
</dbReference>
<keyword evidence="2" id="KW-0479">Metal-binding</keyword>
<keyword evidence="3" id="KW-0677">Repeat</keyword>
<dbReference type="InterPro" id="IPR013087">
    <property type="entry name" value="Znf_C2H2_type"/>
</dbReference>
<evidence type="ECO:0000256" key="2">
    <source>
        <dbReference type="ARBA" id="ARBA00022723"/>
    </source>
</evidence>
<dbReference type="GO" id="GO:0045595">
    <property type="term" value="P:regulation of cell differentiation"/>
    <property type="evidence" value="ECO:0007669"/>
    <property type="project" value="UniProtKB-ARBA"/>
</dbReference>
<evidence type="ECO:0000256" key="5">
    <source>
        <dbReference type="ARBA" id="ARBA00022833"/>
    </source>
</evidence>
<dbReference type="OrthoDB" id="6502088at2759"/>
<dbReference type="SMART" id="SM00355">
    <property type="entry name" value="ZnF_C2H2"/>
    <property type="match status" value="5"/>
</dbReference>
<keyword evidence="5" id="KW-0862">Zinc</keyword>
<keyword evidence="11" id="KW-1185">Reference proteome</keyword>
<gene>
    <name evidence="10" type="ORF">CHIRRI_LOCUS13490</name>
</gene>
<dbReference type="FunFam" id="3.30.160.60:FF:000624">
    <property type="entry name" value="zinc finger protein 697"/>
    <property type="match status" value="1"/>
</dbReference>
<dbReference type="FunFam" id="3.30.160.60:FF:001009">
    <property type="entry name" value="Zinc finger protein 26"/>
    <property type="match status" value="1"/>
</dbReference>
<dbReference type="Pfam" id="PF12874">
    <property type="entry name" value="zf-met"/>
    <property type="match status" value="1"/>
</dbReference>
<dbReference type="Gene3D" id="3.30.160.60">
    <property type="entry name" value="Classic Zinc Finger"/>
    <property type="match status" value="4"/>
</dbReference>
<keyword evidence="7" id="KW-0539">Nucleus</keyword>
<reference evidence="10" key="1">
    <citation type="submission" date="2022-01" db="EMBL/GenBank/DDBJ databases">
        <authorList>
            <person name="King R."/>
        </authorList>
    </citation>
    <scope>NUCLEOTIDE SEQUENCE</scope>
</reference>
<feature type="domain" description="C2H2-type" evidence="9">
    <location>
        <begin position="208"/>
        <end position="235"/>
    </location>
</feature>
<keyword evidence="6" id="KW-0238">DNA-binding</keyword>
<dbReference type="FunFam" id="3.30.160.60:FF:000912">
    <property type="entry name" value="Zinc finger protein 660"/>
    <property type="match status" value="2"/>
</dbReference>
<evidence type="ECO:0000256" key="3">
    <source>
        <dbReference type="ARBA" id="ARBA00022737"/>
    </source>
</evidence>
<keyword evidence="4 8" id="KW-0863">Zinc-finger</keyword>
<evidence type="ECO:0000256" key="6">
    <source>
        <dbReference type="ARBA" id="ARBA00023125"/>
    </source>
</evidence>
<evidence type="ECO:0000256" key="8">
    <source>
        <dbReference type="PROSITE-ProRule" id="PRU00042"/>
    </source>
</evidence>